<gene>
    <name evidence="3" type="ORF">ABGB03_07845</name>
</gene>
<dbReference type="EMBL" id="CP157199">
    <property type="protein sequence ID" value="XBG62813.1"/>
    <property type="molecule type" value="Genomic_DNA"/>
</dbReference>
<dbReference type="PROSITE" id="PS51257">
    <property type="entry name" value="PROKAR_LIPOPROTEIN"/>
    <property type="match status" value="1"/>
</dbReference>
<evidence type="ECO:0000259" key="2">
    <source>
        <dbReference type="Pfam" id="PF00188"/>
    </source>
</evidence>
<dbReference type="PANTHER" id="PTHR31157">
    <property type="entry name" value="SCP DOMAIN-CONTAINING PROTEIN"/>
    <property type="match status" value="1"/>
</dbReference>
<dbReference type="InterPro" id="IPR035940">
    <property type="entry name" value="CAP_sf"/>
</dbReference>
<feature type="signal peptide" evidence="1">
    <location>
        <begin position="1"/>
        <end position="22"/>
    </location>
</feature>
<reference evidence="3" key="1">
    <citation type="submission" date="2024-05" db="EMBL/GenBank/DDBJ databases">
        <title>Pontimicrobium maritimus sp. nov., isolated form sea water.</title>
        <authorList>
            <person name="Muhammad N."/>
            <person name="Vuong T.Q."/>
            <person name="Han H.L."/>
            <person name="Kim S.-G."/>
        </authorList>
    </citation>
    <scope>NUCLEOTIDE SEQUENCE</scope>
    <source>
        <strain evidence="3">SW4</strain>
    </source>
</reference>
<evidence type="ECO:0000256" key="1">
    <source>
        <dbReference type="SAM" id="SignalP"/>
    </source>
</evidence>
<dbReference type="SUPFAM" id="SSF55797">
    <property type="entry name" value="PR-1-like"/>
    <property type="match status" value="1"/>
</dbReference>
<dbReference type="AlphaFoldDB" id="A0AAU7BXC8"/>
<proteinExistence type="predicted"/>
<evidence type="ECO:0000313" key="3">
    <source>
        <dbReference type="EMBL" id="XBG62813.1"/>
    </source>
</evidence>
<sequence length="164" mass="18452">MKLSKFLPALALLTLMSFSCSTDSIEEDKIDALSADYVPQTKAIEIEILELINDHRITIGLNALNDMSKIKATAYSHTDYMRDRQEVSHDNFYQRSSSLKNNPGASKVGENVAYGYSSAQSVVNAWLNSEGHKKIIEGDFTNFDISAEKDPDGKWYFTNIFIKK</sequence>
<feature type="domain" description="SCP" evidence="2">
    <location>
        <begin position="49"/>
        <end position="157"/>
    </location>
</feature>
<dbReference type="Pfam" id="PF00188">
    <property type="entry name" value="CAP"/>
    <property type="match status" value="1"/>
</dbReference>
<feature type="chain" id="PRO_5043963792" evidence="1">
    <location>
        <begin position="23"/>
        <end position="164"/>
    </location>
</feature>
<dbReference type="CDD" id="cd05379">
    <property type="entry name" value="CAP_bacterial"/>
    <property type="match status" value="1"/>
</dbReference>
<dbReference type="RefSeq" id="WP_347926303.1">
    <property type="nucleotide sequence ID" value="NZ_CP157199.1"/>
</dbReference>
<organism evidence="3">
    <name type="scientific">Pontimicrobium sp. SW4</name>
    <dbReference type="NCBI Taxonomy" id="3153519"/>
    <lineage>
        <taxon>Bacteria</taxon>
        <taxon>Pseudomonadati</taxon>
        <taxon>Bacteroidota</taxon>
        <taxon>Flavobacteriia</taxon>
        <taxon>Flavobacteriales</taxon>
        <taxon>Flavobacteriaceae</taxon>
        <taxon>Pontimicrobium</taxon>
    </lineage>
</organism>
<name>A0AAU7BXC8_9FLAO</name>
<keyword evidence="1" id="KW-0732">Signal</keyword>
<dbReference type="Gene3D" id="3.40.33.10">
    <property type="entry name" value="CAP"/>
    <property type="match status" value="1"/>
</dbReference>
<dbReference type="InterPro" id="IPR014044">
    <property type="entry name" value="CAP_dom"/>
</dbReference>
<protein>
    <submittedName>
        <fullName evidence="3">CAP domain-containing protein</fullName>
    </submittedName>
</protein>
<dbReference type="PANTHER" id="PTHR31157:SF1">
    <property type="entry name" value="SCP DOMAIN-CONTAINING PROTEIN"/>
    <property type="match status" value="1"/>
</dbReference>
<accession>A0AAU7BXC8</accession>